<accession>A0ABR8ZG87</accession>
<dbReference type="PANTHER" id="PTHR43420:SF52">
    <property type="entry name" value="N-ACETYLTRANSFERASE YODP"/>
    <property type="match status" value="1"/>
</dbReference>
<dbReference type="Gene3D" id="3.40.630.30">
    <property type="match status" value="1"/>
</dbReference>
<name>A0ABR8ZG87_9FLAO</name>
<dbReference type="PROSITE" id="PS51186">
    <property type="entry name" value="GNAT"/>
    <property type="match status" value="1"/>
</dbReference>
<comment type="caution">
    <text evidence="4">The sequence shown here is derived from an EMBL/GenBank/DDBJ whole genome shotgun (WGS) entry which is preliminary data.</text>
</comment>
<gene>
    <name evidence="4" type="ORF">IC610_18060</name>
</gene>
<sequence>MQNKITDLKWDSTFFNKKIGELSVGQDHSAEEIKVNNYDLIVVKQVSDKPLSIPGYRETFKETKVIFSKNLYNVNSHLSTDILDTDNTLAVDSYFFELAYESGKYSRFLQDPKFGEEKFRELYREWVINSLNKKFAVKTFYLEENKVATSFVTLQKDDHTGKIGLIAADPNFQGKGLGRKLLQHAENYCLNNSITRLEIPTQKENLQACRFYEKAGYEIKDELIIKHFWRND</sequence>
<keyword evidence="2" id="KW-0012">Acyltransferase</keyword>
<evidence type="ECO:0000256" key="2">
    <source>
        <dbReference type="ARBA" id="ARBA00023315"/>
    </source>
</evidence>
<dbReference type="PANTHER" id="PTHR43420">
    <property type="entry name" value="ACETYLTRANSFERASE"/>
    <property type="match status" value="1"/>
</dbReference>
<dbReference type="Pfam" id="PF00583">
    <property type="entry name" value="Acetyltransf_1"/>
    <property type="match status" value="1"/>
</dbReference>
<evidence type="ECO:0000313" key="4">
    <source>
        <dbReference type="EMBL" id="MBD8084316.1"/>
    </source>
</evidence>
<protein>
    <submittedName>
        <fullName evidence="4">GNAT family N-acetyltransferase</fullName>
    </submittedName>
</protein>
<dbReference type="InterPro" id="IPR050680">
    <property type="entry name" value="YpeA/RimI_acetyltransf"/>
</dbReference>
<evidence type="ECO:0000259" key="3">
    <source>
        <dbReference type="PROSITE" id="PS51186"/>
    </source>
</evidence>
<feature type="domain" description="N-acetyltransferase" evidence="3">
    <location>
        <begin position="94"/>
        <end position="232"/>
    </location>
</feature>
<dbReference type="InterPro" id="IPR016181">
    <property type="entry name" value="Acyl_CoA_acyltransferase"/>
</dbReference>
<organism evidence="4 5">
    <name type="scientific">Chryseobacterium caseinilyticum</name>
    <dbReference type="NCBI Taxonomy" id="2771428"/>
    <lineage>
        <taxon>Bacteria</taxon>
        <taxon>Pseudomonadati</taxon>
        <taxon>Bacteroidota</taxon>
        <taxon>Flavobacteriia</taxon>
        <taxon>Flavobacteriales</taxon>
        <taxon>Weeksellaceae</taxon>
        <taxon>Chryseobacterium group</taxon>
        <taxon>Chryseobacterium</taxon>
    </lineage>
</organism>
<dbReference type="InterPro" id="IPR000182">
    <property type="entry name" value="GNAT_dom"/>
</dbReference>
<dbReference type="EMBL" id="JACYFS010000008">
    <property type="protein sequence ID" value="MBD8084316.1"/>
    <property type="molecule type" value="Genomic_DNA"/>
</dbReference>
<evidence type="ECO:0000256" key="1">
    <source>
        <dbReference type="ARBA" id="ARBA00022679"/>
    </source>
</evidence>
<keyword evidence="5" id="KW-1185">Reference proteome</keyword>
<proteinExistence type="predicted"/>
<dbReference type="Proteomes" id="UP000637299">
    <property type="component" value="Unassembled WGS sequence"/>
</dbReference>
<dbReference type="SUPFAM" id="SSF55729">
    <property type="entry name" value="Acyl-CoA N-acyltransferases (Nat)"/>
    <property type="match status" value="1"/>
</dbReference>
<reference evidence="4 5" key="1">
    <citation type="submission" date="2020-09" db="EMBL/GenBank/DDBJ databases">
        <title>Genome seq and assembly of Chryseobacterium sp.</title>
        <authorList>
            <person name="Chhetri G."/>
        </authorList>
    </citation>
    <scope>NUCLEOTIDE SEQUENCE [LARGE SCALE GENOMIC DNA]</scope>
    <source>
        <strain evidence="4 5">GCR10</strain>
    </source>
</reference>
<evidence type="ECO:0000313" key="5">
    <source>
        <dbReference type="Proteomes" id="UP000637299"/>
    </source>
</evidence>
<dbReference type="CDD" id="cd04301">
    <property type="entry name" value="NAT_SF"/>
    <property type="match status" value="1"/>
</dbReference>
<keyword evidence="1" id="KW-0808">Transferase</keyword>
<dbReference type="RefSeq" id="WP_191738093.1">
    <property type="nucleotide sequence ID" value="NZ_JACYFS010000008.1"/>
</dbReference>